<dbReference type="GO" id="GO:0005576">
    <property type="term" value="C:extracellular region"/>
    <property type="evidence" value="ECO:0007669"/>
    <property type="project" value="TreeGrafter"/>
</dbReference>
<name>A0A379C430_9FIRM</name>
<dbReference type="UniPathway" id="UPA00219"/>
<dbReference type="GO" id="GO:0071972">
    <property type="term" value="F:peptidoglycan L,D-transpeptidase activity"/>
    <property type="evidence" value="ECO:0007669"/>
    <property type="project" value="TreeGrafter"/>
</dbReference>
<keyword evidence="8 9" id="KW-0961">Cell wall biogenesis/degradation</keyword>
<protein>
    <submittedName>
        <fullName evidence="12">L,D-transpeptidase YkuD</fullName>
        <ecNumber evidence="12">2.-.-.-</ecNumber>
    </submittedName>
</protein>
<organism evidence="12 13">
    <name type="scientific">Peptoniphilus lacrimalis</name>
    <dbReference type="NCBI Taxonomy" id="33031"/>
    <lineage>
        <taxon>Bacteria</taxon>
        <taxon>Bacillati</taxon>
        <taxon>Bacillota</taxon>
        <taxon>Tissierellia</taxon>
        <taxon>Tissierellales</taxon>
        <taxon>Peptoniphilaceae</taxon>
        <taxon>Peptoniphilus</taxon>
    </lineage>
</organism>
<dbReference type="InterPro" id="IPR005490">
    <property type="entry name" value="LD_TPept_cat_dom"/>
</dbReference>
<dbReference type="SUPFAM" id="SSF47090">
    <property type="entry name" value="PGBD-like"/>
    <property type="match status" value="1"/>
</dbReference>
<keyword evidence="7 9" id="KW-0573">Peptidoglycan synthesis</keyword>
<keyword evidence="6 9" id="KW-0133">Cell shape</keyword>
<evidence type="ECO:0000313" key="13">
    <source>
        <dbReference type="Proteomes" id="UP000255517"/>
    </source>
</evidence>
<dbReference type="Pfam" id="PF03734">
    <property type="entry name" value="YkuD"/>
    <property type="match status" value="1"/>
</dbReference>
<accession>A0A379C430</accession>
<evidence type="ECO:0000256" key="9">
    <source>
        <dbReference type="PROSITE-ProRule" id="PRU01373"/>
    </source>
</evidence>
<evidence type="ECO:0000256" key="10">
    <source>
        <dbReference type="SAM" id="SignalP"/>
    </source>
</evidence>
<evidence type="ECO:0000256" key="8">
    <source>
        <dbReference type="ARBA" id="ARBA00023316"/>
    </source>
</evidence>
<feature type="active site" description="Nucleophile" evidence="9">
    <location>
        <position position="191"/>
    </location>
</feature>
<dbReference type="SUPFAM" id="SSF141523">
    <property type="entry name" value="L,D-transpeptidase catalytic domain-like"/>
    <property type="match status" value="1"/>
</dbReference>
<keyword evidence="3" id="KW-0328">Glycosyltransferase</keyword>
<dbReference type="Gene3D" id="2.40.440.10">
    <property type="entry name" value="L,D-transpeptidase catalytic domain-like"/>
    <property type="match status" value="1"/>
</dbReference>
<dbReference type="OrthoDB" id="9787225at2"/>
<feature type="signal peptide" evidence="10">
    <location>
        <begin position="1"/>
        <end position="26"/>
    </location>
</feature>
<evidence type="ECO:0000256" key="5">
    <source>
        <dbReference type="ARBA" id="ARBA00022801"/>
    </source>
</evidence>
<evidence type="ECO:0000256" key="4">
    <source>
        <dbReference type="ARBA" id="ARBA00022679"/>
    </source>
</evidence>
<evidence type="ECO:0000256" key="3">
    <source>
        <dbReference type="ARBA" id="ARBA00022676"/>
    </source>
</evidence>
<dbReference type="STRING" id="1122949.GCA_000378725_00188"/>
<dbReference type="PANTHER" id="PTHR30582:SF24">
    <property type="entry name" value="L,D-TRANSPEPTIDASE ERFK_SRFK-RELATED"/>
    <property type="match status" value="1"/>
</dbReference>
<evidence type="ECO:0000256" key="6">
    <source>
        <dbReference type="ARBA" id="ARBA00022960"/>
    </source>
</evidence>
<dbReference type="PANTHER" id="PTHR30582">
    <property type="entry name" value="L,D-TRANSPEPTIDASE"/>
    <property type="match status" value="1"/>
</dbReference>
<dbReference type="InterPro" id="IPR050979">
    <property type="entry name" value="LD-transpeptidase"/>
</dbReference>
<dbReference type="PROSITE" id="PS52029">
    <property type="entry name" value="LD_TPASE"/>
    <property type="match status" value="1"/>
</dbReference>
<dbReference type="InterPro" id="IPR036365">
    <property type="entry name" value="PGBD-like_sf"/>
</dbReference>
<comment type="similarity">
    <text evidence="2">Belongs to the YkuD family.</text>
</comment>
<reference evidence="12 13" key="1">
    <citation type="submission" date="2018-06" db="EMBL/GenBank/DDBJ databases">
        <authorList>
            <consortium name="Pathogen Informatics"/>
            <person name="Doyle S."/>
        </authorList>
    </citation>
    <scope>NUCLEOTIDE SEQUENCE [LARGE SCALE GENOMIC DNA]</scope>
    <source>
        <strain evidence="12 13">NCTC13149</strain>
    </source>
</reference>
<dbReference type="EC" id="2.-.-.-" evidence="12"/>
<comment type="pathway">
    <text evidence="1 9">Cell wall biogenesis; peptidoglycan biosynthesis.</text>
</comment>
<sequence length="269" mass="30560">MIMKKFIQKTVILFLLISLVPQMTFAQFVRENNFVDKKGAERTANIKKFQATMNIPISGTLDNKTKEALYNKDYKVWDMVTNPPSKGYWIAVNKSRRILTMYMGDKSLGKYPVTLGTSATQTPSGRGKIGNMHKNPAWGGMNGKYKPVAADDPKNPLGERWMGLSLKGFSGYGIHGNIKPHQIGGYYSNGCIRMFNYDIEEAVFPQMKIGNPVWIGTDTELESWGLYQFSKVEKDKAVEKPQVTQQNQINDVENEEKIENYQAVDLFEY</sequence>
<dbReference type="Proteomes" id="UP000255517">
    <property type="component" value="Unassembled WGS sequence"/>
</dbReference>
<evidence type="ECO:0000313" key="12">
    <source>
        <dbReference type="EMBL" id="SUB56347.1"/>
    </source>
</evidence>
<evidence type="ECO:0000256" key="7">
    <source>
        <dbReference type="ARBA" id="ARBA00022984"/>
    </source>
</evidence>
<dbReference type="CDD" id="cd16913">
    <property type="entry name" value="YkuD_like"/>
    <property type="match status" value="1"/>
</dbReference>
<gene>
    <name evidence="12" type="primary">ykuD</name>
    <name evidence="12" type="ORF">NCTC13149_00117</name>
</gene>
<keyword evidence="10" id="KW-0732">Signal</keyword>
<dbReference type="GO" id="GO:0008360">
    <property type="term" value="P:regulation of cell shape"/>
    <property type="evidence" value="ECO:0007669"/>
    <property type="project" value="UniProtKB-UniRule"/>
</dbReference>
<dbReference type="EMBL" id="UGSZ01000001">
    <property type="protein sequence ID" value="SUB56347.1"/>
    <property type="molecule type" value="Genomic_DNA"/>
</dbReference>
<evidence type="ECO:0000256" key="1">
    <source>
        <dbReference type="ARBA" id="ARBA00004752"/>
    </source>
</evidence>
<feature type="active site" description="Proton donor/acceptor" evidence="9">
    <location>
        <position position="175"/>
    </location>
</feature>
<feature type="chain" id="PRO_5016690805" evidence="10">
    <location>
        <begin position="27"/>
        <end position="269"/>
    </location>
</feature>
<dbReference type="GO" id="GO:0018104">
    <property type="term" value="P:peptidoglycan-protein cross-linking"/>
    <property type="evidence" value="ECO:0007669"/>
    <property type="project" value="TreeGrafter"/>
</dbReference>
<dbReference type="GO" id="GO:0071555">
    <property type="term" value="P:cell wall organization"/>
    <property type="evidence" value="ECO:0007669"/>
    <property type="project" value="UniProtKB-UniRule"/>
</dbReference>
<dbReference type="AlphaFoldDB" id="A0A379C430"/>
<keyword evidence="5" id="KW-0378">Hydrolase</keyword>
<dbReference type="GO" id="GO:0016757">
    <property type="term" value="F:glycosyltransferase activity"/>
    <property type="evidence" value="ECO:0007669"/>
    <property type="project" value="UniProtKB-KW"/>
</dbReference>
<dbReference type="RefSeq" id="WP_081620936.1">
    <property type="nucleotide sequence ID" value="NZ_UGSZ01000001.1"/>
</dbReference>
<evidence type="ECO:0000256" key="2">
    <source>
        <dbReference type="ARBA" id="ARBA00005992"/>
    </source>
</evidence>
<evidence type="ECO:0000259" key="11">
    <source>
        <dbReference type="PROSITE" id="PS52029"/>
    </source>
</evidence>
<dbReference type="InterPro" id="IPR038063">
    <property type="entry name" value="Transpep_catalytic_dom"/>
</dbReference>
<proteinExistence type="inferred from homology"/>
<keyword evidence="4 12" id="KW-0808">Transferase</keyword>
<feature type="domain" description="L,D-TPase catalytic" evidence="11">
    <location>
        <begin position="88"/>
        <end position="216"/>
    </location>
</feature>